<organism evidence="1 2">
    <name type="scientific">Digitaria exilis</name>
    <dbReference type="NCBI Taxonomy" id="1010633"/>
    <lineage>
        <taxon>Eukaryota</taxon>
        <taxon>Viridiplantae</taxon>
        <taxon>Streptophyta</taxon>
        <taxon>Embryophyta</taxon>
        <taxon>Tracheophyta</taxon>
        <taxon>Spermatophyta</taxon>
        <taxon>Magnoliopsida</taxon>
        <taxon>Liliopsida</taxon>
        <taxon>Poales</taxon>
        <taxon>Poaceae</taxon>
        <taxon>PACMAD clade</taxon>
        <taxon>Panicoideae</taxon>
        <taxon>Panicodae</taxon>
        <taxon>Paniceae</taxon>
        <taxon>Anthephorinae</taxon>
        <taxon>Digitaria</taxon>
    </lineage>
</organism>
<proteinExistence type="predicted"/>
<accession>A0A835BI17</accession>
<name>A0A835BI17_9POAL</name>
<evidence type="ECO:0000313" key="2">
    <source>
        <dbReference type="Proteomes" id="UP000636709"/>
    </source>
</evidence>
<protein>
    <submittedName>
        <fullName evidence="1">Uncharacterized protein</fullName>
    </submittedName>
</protein>
<sequence>MARELKLLGMLVSPFAIQYVEEDLFNKSDHLLKLNLVHKKSEVIVQYVDELSETFAAIGRRARPSSEATLSSISCCHTRF</sequence>
<gene>
    <name evidence="1" type="ORF">HU200_035224</name>
</gene>
<comment type="caution">
    <text evidence="1">The sequence shown here is derived from an EMBL/GenBank/DDBJ whole genome shotgun (WGS) entry which is preliminary data.</text>
</comment>
<keyword evidence="2" id="KW-1185">Reference proteome</keyword>
<reference evidence="1" key="1">
    <citation type="submission" date="2020-07" db="EMBL/GenBank/DDBJ databases">
        <title>Genome sequence and genetic diversity analysis of an under-domesticated orphan crop, white fonio (Digitaria exilis).</title>
        <authorList>
            <person name="Bennetzen J.L."/>
            <person name="Chen S."/>
            <person name="Ma X."/>
            <person name="Wang X."/>
            <person name="Yssel A.E.J."/>
            <person name="Chaluvadi S.R."/>
            <person name="Johnson M."/>
            <person name="Gangashetty P."/>
            <person name="Hamidou F."/>
            <person name="Sanogo M.D."/>
            <person name="Zwaenepoel A."/>
            <person name="Wallace J."/>
            <person name="Van De Peer Y."/>
            <person name="Van Deynze A."/>
        </authorList>
    </citation>
    <scope>NUCLEOTIDE SEQUENCE</scope>
    <source>
        <tissue evidence="1">Leaves</tissue>
    </source>
</reference>
<evidence type="ECO:0000313" key="1">
    <source>
        <dbReference type="EMBL" id="KAF8698484.1"/>
    </source>
</evidence>
<dbReference type="Proteomes" id="UP000636709">
    <property type="component" value="Unassembled WGS sequence"/>
</dbReference>
<dbReference type="EMBL" id="JACEFO010001864">
    <property type="protein sequence ID" value="KAF8698484.1"/>
    <property type="molecule type" value="Genomic_DNA"/>
</dbReference>
<dbReference type="OrthoDB" id="4951845at2759"/>
<dbReference type="AlphaFoldDB" id="A0A835BI17"/>